<name>C3LPP7_VIBCM</name>
<dbReference type="KEGG" id="vcm:VCM66_2166"/>
<evidence type="ECO:0000313" key="1">
    <source>
        <dbReference type="EMBL" id="ACP06467.1"/>
    </source>
</evidence>
<dbReference type="HOGENOM" id="CLU_3376636_0_0_6"/>
<gene>
    <name evidence="1" type="ordered locus">VCM66_2166</name>
</gene>
<dbReference type="AlphaFoldDB" id="C3LPP7"/>
<dbReference type="EMBL" id="CP001233">
    <property type="protein sequence ID" value="ACP06467.1"/>
    <property type="molecule type" value="Genomic_DNA"/>
</dbReference>
<dbReference type="Proteomes" id="UP000001217">
    <property type="component" value="Chromosome I"/>
</dbReference>
<sequence length="34" mass="3837">MLHKVEIEIVHKPQRVEKSGSSLPLEPRKAKGLT</sequence>
<proteinExistence type="predicted"/>
<reference evidence="1 2" key="1">
    <citation type="journal article" date="2008" name="PLoS ONE">
        <title>A recalibrated molecular clock and independent origins for the cholera pandemic clones.</title>
        <authorList>
            <person name="Feng L."/>
            <person name="Reeves P.R."/>
            <person name="Lan R."/>
            <person name="Ren Y."/>
            <person name="Gao C."/>
            <person name="Zhou Z."/>
            <person name="Ren Y."/>
            <person name="Cheng J."/>
            <person name="Wang W."/>
            <person name="Wang J."/>
            <person name="Qian W."/>
            <person name="Li D."/>
            <person name="Wang L."/>
        </authorList>
    </citation>
    <scope>NUCLEOTIDE SEQUENCE [LARGE SCALE GENOMIC DNA]</scope>
    <source>
        <strain evidence="1 2">M66-2</strain>
    </source>
</reference>
<organism evidence="1 2">
    <name type="scientific">Vibrio cholerae serotype O1 (strain M66-2)</name>
    <dbReference type="NCBI Taxonomy" id="579112"/>
    <lineage>
        <taxon>Bacteria</taxon>
        <taxon>Pseudomonadati</taxon>
        <taxon>Pseudomonadota</taxon>
        <taxon>Gammaproteobacteria</taxon>
        <taxon>Vibrionales</taxon>
        <taxon>Vibrionaceae</taxon>
        <taxon>Vibrio</taxon>
    </lineage>
</organism>
<evidence type="ECO:0000313" key="2">
    <source>
        <dbReference type="Proteomes" id="UP000001217"/>
    </source>
</evidence>
<protein>
    <submittedName>
        <fullName evidence="1">Uncharacterized protein</fullName>
    </submittedName>
</protein>
<accession>C3LPP7</accession>